<dbReference type="PANTHER" id="PTHR33420">
    <property type="entry name" value="FIMBRIAL SUBUNIT ELFA-RELATED"/>
    <property type="match status" value="1"/>
</dbReference>
<feature type="domain" description="Fimbrial-type adhesion" evidence="6">
    <location>
        <begin position="35"/>
        <end position="184"/>
    </location>
</feature>
<comment type="similarity">
    <text evidence="2">Belongs to the fimbrial protein family.</text>
</comment>
<protein>
    <submittedName>
        <fullName evidence="7">Fimbrial protein</fullName>
    </submittedName>
</protein>
<feature type="signal peptide" evidence="5">
    <location>
        <begin position="1"/>
        <end position="27"/>
    </location>
</feature>
<dbReference type="PANTHER" id="PTHR33420:SF3">
    <property type="entry name" value="FIMBRIAL SUBUNIT ELFA"/>
    <property type="match status" value="1"/>
</dbReference>
<evidence type="ECO:0000256" key="5">
    <source>
        <dbReference type="SAM" id="SignalP"/>
    </source>
</evidence>
<organism evidence="7 8">
    <name type="scientific">Intestinirhabdus alba</name>
    <dbReference type="NCBI Taxonomy" id="2899544"/>
    <lineage>
        <taxon>Bacteria</taxon>
        <taxon>Pseudomonadati</taxon>
        <taxon>Pseudomonadota</taxon>
        <taxon>Gammaproteobacteria</taxon>
        <taxon>Enterobacterales</taxon>
        <taxon>Enterobacteriaceae</taxon>
        <taxon>Intestinirhabdus</taxon>
    </lineage>
</organism>
<dbReference type="GO" id="GO:0043709">
    <property type="term" value="P:cell adhesion involved in single-species biofilm formation"/>
    <property type="evidence" value="ECO:0007669"/>
    <property type="project" value="TreeGrafter"/>
</dbReference>
<dbReference type="SUPFAM" id="SSF49401">
    <property type="entry name" value="Bacterial adhesins"/>
    <property type="match status" value="1"/>
</dbReference>
<evidence type="ECO:0000259" key="6">
    <source>
        <dbReference type="Pfam" id="PF00419"/>
    </source>
</evidence>
<evidence type="ECO:0000256" key="2">
    <source>
        <dbReference type="ARBA" id="ARBA00006671"/>
    </source>
</evidence>
<dbReference type="OrthoDB" id="7030999at2"/>
<reference evidence="7 8" key="1">
    <citation type="submission" date="2019-11" db="EMBL/GenBank/DDBJ databases">
        <title>Escherichia alba sp. nov. isolated from the gut of plastic-eating superworms Zophobas atratus.</title>
        <authorList>
            <person name="Yang Y."/>
        </authorList>
    </citation>
    <scope>NUCLEOTIDE SEQUENCE [LARGE SCALE GENOMIC DNA]</scope>
    <source>
        <strain evidence="8">BIT-B35</strain>
    </source>
</reference>
<dbReference type="AlphaFoldDB" id="A0A6L6IJS3"/>
<gene>
    <name evidence="7" type="ORF">GJV78_12780</name>
</gene>
<dbReference type="Pfam" id="PF00419">
    <property type="entry name" value="Fimbrial"/>
    <property type="match status" value="1"/>
</dbReference>
<dbReference type="Proteomes" id="UP000477739">
    <property type="component" value="Unassembled WGS sequence"/>
</dbReference>
<evidence type="ECO:0000256" key="3">
    <source>
        <dbReference type="ARBA" id="ARBA00022729"/>
    </source>
</evidence>
<keyword evidence="3 5" id="KW-0732">Signal</keyword>
<dbReference type="EMBL" id="WMJZ01000016">
    <property type="protein sequence ID" value="MTH47112.1"/>
    <property type="molecule type" value="Genomic_DNA"/>
</dbReference>
<dbReference type="InterPro" id="IPR008966">
    <property type="entry name" value="Adhesion_dom_sf"/>
</dbReference>
<keyword evidence="8" id="KW-1185">Reference proteome</keyword>
<dbReference type="InterPro" id="IPR000259">
    <property type="entry name" value="Adhesion_dom_fimbrial"/>
</dbReference>
<evidence type="ECO:0000313" key="8">
    <source>
        <dbReference type="Proteomes" id="UP000477739"/>
    </source>
</evidence>
<keyword evidence="4" id="KW-0281">Fimbrium</keyword>
<name>A0A6L6IJS3_9ENTR</name>
<dbReference type="Gene3D" id="2.60.40.1090">
    <property type="entry name" value="Fimbrial-type adhesion domain"/>
    <property type="match status" value="1"/>
</dbReference>
<sequence length="184" mass="19613">MEGSKMKKMPKLILALFITSVSATAAAENNDSVTVHFNGTVTQPTCGFNTSNQQVTLEPIKASDIEKVSIGRAADTSSKNFQLKMNCSSRAEAEHIAIMLTADADAVSTNAITNAASKNGVGLELFTESGNVLALNKEIPQSSYLDRLNQGDDNLNYVVKYTRLQNTVSGGEVAGDAVFVVSYK</sequence>
<dbReference type="InterPro" id="IPR036937">
    <property type="entry name" value="Adhesion_dom_fimbrial_sf"/>
</dbReference>
<evidence type="ECO:0000256" key="4">
    <source>
        <dbReference type="ARBA" id="ARBA00023263"/>
    </source>
</evidence>
<dbReference type="GO" id="GO:0009289">
    <property type="term" value="C:pilus"/>
    <property type="evidence" value="ECO:0007669"/>
    <property type="project" value="UniProtKB-SubCell"/>
</dbReference>
<comment type="caution">
    <text evidence="7">The sequence shown here is derived from an EMBL/GenBank/DDBJ whole genome shotgun (WGS) entry which is preliminary data.</text>
</comment>
<dbReference type="InterPro" id="IPR050263">
    <property type="entry name" value="Bact_Fimbrial_Adh_Pro"/>
</dbReference>
<proteinExistence type="inferred from homology"/>
<evidence type="ECO:0000256" key="1">
    <source>
        <dbReference type="ARBA" id="ARBA00004561"/>
    </source>
</evidence>
<comment type="subcellular location">
    <subcellularLocation>
        <location evidence="1">Fimbrium</location>
    </subcellularLocation>
</comment>
<accession>A0A6L6IJS3</accession>
<evidence type="ECO:0000313" key="7">
    <source>
        <dbReference type="EMBL" id="MTH47112.1"/>
    </source>
</evidence>
<feature type="chain" id="PRO_5026893801" evidence="5">
    <location>
        <begin position="28"/>
        <end position="184"/>
    </location>
</feature>